<evidence type="ECO:0000313" key="1">
    <source>
        <dbReference type="EMBL" id="SBP89064.1"/>
    </source>
</evidence>
<name>A0A238D7F5_THIDL</name>
<accession>A0A238D7F5</accession>
<dbReference type="Proteomes" id="UP000214566">
    <property type="component" value="Unassembled WGS sequence"/>
</dbReference>
<reference evidence="1 2" key="1">
    <citation type="submission" date="2016-06" db="EMBL/GenBank/DDBJ databases">
        <authorList>
            <person name="Kjaerup R.B."/>
            <person name="Dalgaard T.S."/>
            <person name="Juul-Madsen H.R."/>
        </authorList>
    </citation>
    <scope>NUCLEOTIDE SEQUENCE [LARGE SCALE GENOMIC DNA]</scope>
    <source>
        <strain evidence="1 2">DSM 16361</strain>
    </source>
</reference>
<protein>
    <submittedName>
        <fullName evidence="1">Uncharacterized protein</fullName>
    </submittedName>
</protein>
<evidence type="ECO:0000313" key="2">
    <source>
        <dbReference type="Proteomes" id="UP000214566"/>
    </source>
</evidence>
<gene>
    <name evidence="1" type="ORF">THIARS_70684</name>
</gene>
<dbReference type="AlphaFoldDB" id="A0A238D7F5"/>
<keyword evidence="2" id="KW-1185">Reference proteome</keyword>
<dbReference type="EMBL" id="FLMQ01000056">
    <property type="protein sequence ID" value="SBP89064.1"/>
    <property type="molecule type" value="Genomic_DNA"/>
</dbReference>
<proteinExistence type="predicted"/>
<sequence>MAASRGHFFAVHPYGRRGMNACVEALQKRLNMLLVPVKGIEELVFMLLPGGLVQILVQFFKDRNANSAVNNAMKGQVYRWNKRCISVRTLGGHPWTLACPRDGWLPIGSLLQRSSVACHELRLPSANGSFWESQASTRSARTPDGAQP</sequence>
<organism evidence="1 2">
    <name type="scientific">Thiomonas delicata</name>
    <name type="common">Thiomonas cuprina</name>
    <dbReference type="NCBI Taxonomy" id="364030"/>
    <lineage>
        <taxon>Bacteria</taxon>
        <taxon>Pseudomonadati</taxon>
        <taxon>Pseudomonadota</taxon>
        <taxon>Betaproteobacteria</taxon>
        <taxon>Burkholderiales</taxon>
        <taxon>Thiomonas</taxon>
    </lineage>
</organism>